<keyword evidence="10" id="KW-0998">Cell outer membrane</keyword>
<dbReference type="InterPro" id="IPR002299">
    <property type="entry name" value="Porin_Neis"/>
</dbReference>
<dbReference type="InterPro" id="IPR033900">
    <property type="entry name" value="Gram_neg_porin_domain"/>
</dbReference>
<protein>
    <submittedName>
        <fullName evidence="13">Porin</fullName>
    </submittedName>
</protein>
<proteinExistence type="predicted"/>
<dbReference type="PRINTS" id="PR00184">
    <property type="entry name" value="NEISSPPORIN"/>
</dbReference>
<keyword evidence="6 11" id="KW-0732">Signal</keyword>
<dbReference type="RefSeq" id="WP_408208616.1">
    <property type="nucleotide sequence ID" value="NZ_JAQQBZ010000001.1"/>
</dbReference>
<evidence type="ECO:0000256" key="4">
    <source>
        <dbReference type="ARBA" id="ARBA00022452"/>
    </source>
</evidence>
<dbReference type="PANTHER" id="PTHR34501:SF9">
    <property type="entry name" value="MAJOR OUTER MEMBRANE PROTEIN P.IA"/>
    <property type="match status" value="1"/>
</dbReference>
<dbReference type="CDD" id="cd00342">
    <property type="entry name" value="gram_neg_porins"/>
    <property type="match status" value="1"/>
</dbReference>
<evidence type="ECO:0000256" key="5">
    <source>
        <dbReference type="ARBA" id="ARBA00022692"/>
    </source>
</evidence>
<accession>A0ABW9D1A3</accession>
<keyword evidence="8" id="KW-0626">Porin</keyword>
<dbReference type="PRINTS" id="PR00182">
    <property type="entry name" value="ECOLNEIPORIN"/>
</dbReference>
<feature type="signal peptide" evidence="11">
    <location>
        <begin position="1"/>
        <end position="18"/>
    </location>
</feature>
<dbReference type="InterPro" id="IPR001702">
    <property type="entry name" value="Porin_Gram-ve"/>
</dbReference>
<evidence type="ECO:0000256" key="2">
    <source>
        <dbReference type="ARBA" id="ARBA00011233"/>
    </source>
</evidence>
<dbReference type="SUPFAM" id="SSF56935">
    <property type="entry name" value="Porins"/>
    <property type="match status" value="1"/>
</dbReference>
<keyword evidence="5" id="KW-0812">Transmembrane</keyword>
<evidence type="ECO:0000259" key="12">
    <source>
        <dbReference type="Pfam" id="PF13609"/>
    </source>
</evidence>
<evidence type="ECO:0000256" key="8">
    <source>
        <dbReference type="ARBA" id="ARBA00023114"/>
    </source>
</evidence>
<organism evidence="13 14">
    <name type="scientific">Paraburkholderia dilworthii</name>
    <dbReference type="NCBI Taxonomy" id="948106"/>
    <lineage>
        <taxon>Bacteria</taxon>
        <taxon>Pseudomonadati</taxon>
        <taxon>Pseudomonadota</taxon>
        <taxon>Betaproteobacteria</taxon>
        <taxon>Burkholderiales</taxon>
        <taxon>Burkholderiaceae</taxon>
        <taxon>Paraburkholderia</taxon>
    </lineage>
</organism>
<dbReference type="PANTHER" id="PTHR34501">
    <property type="entry name" value="PROTEIN YDDL-RELATED"/>
    <property type="match status" value="1"/>
</dbReference>
<comment type="subunit">
    <text evidence="2">Homotrimer.</text>
</comment>
<dbReference type="InterPro" id="IPR050298">
    <property type="entry name" value="Gram-neg_bact_OMP"/>
</dbReference>
<name>A0ABW9D1A3_9BURK</name>
<sequence length="387" mass="39901">MKRLFGVVLAVGCCSAQAQSSVTLYGVIDEGLGYTNNEGGHSVAFLKSGNVFGSRWGLKGQEDLGGGLSTVFMLESGFSAATGASLQGSRLFGRNAYVGLSSDNAGRVLLGRQYDMGTQLVAGLAGYPITGVSDTPGDLDGRDGVFRINNSIAYLTPNWNGFSAGALYAFGGVAGSTGSQNAFSLGANYQGGLLAAGVAYTRFKNADNTPAWTSAAVDSPFTYAINQGFATTNSIGVLVSEVSLTLGGLQLGAGYSNVQYKPSSTSLFHKTATFNIGILSAQYLITPALSVRVADSYTQGTSLSSATGQSYSAAKYNQISVGFDYFLSKSTSLYLRTGYQRSTGYTLAADGHSIVNAAADIGDVEGGAAAAPNGKQFTARVGIAKKF</sequence>
<dbReference type="Proteomes" id="UP001629367">
    <property type="component" value="Unassembled WGS sequence"/>
</dbReference>
<evidence type="ECO:0000256" key="7">
    <source>
        <dbReference type="ARBA" id="ARBA00023065"/>
    </source>
</evidence>
<evidence type="ECO:0000256" key="3">
    <source>
        <dbReference type="ARBA" id="ARBA00022448"/>
    </source>
</evidence>
<dbReference type="EMBL" id="JAQQBZ010000001">
    <property type="protein sequence ID" value="MFM0591825.1"/>
    <property type="molecule type" value="Genomic_DNA"/>
</dbReference>
<dbReference type="InterPro" id="IPR023614">
    <property type="entry name" value="Porin_dom_sf"/>
</dbReference>
<comment type="caution">
    <text evidence="13">The sequence shown here is derived from an EMBL/GenBank/DDBJ whole genome shotgun (WGS) entry which is preliminary data.</text>
</comment>
<evidence type="ECO:0000256" key="6">
    <source>
        <dbReference type="ARBA" id="ARBA00022729"/>
    </source>
</evidence>
<gene>
    <name evidence="13" type="ORF">PQQ68_02270</name>
</gene>
<evidence type="ECO:0000256" key="9">
    <source>
        <dbReference type="ARBA" id="ARBA00023136"/>
    </source>
</evidence>
<dbReference type="Gene3D" id="2.40.160.10">
    <property type="entry name" value="Porin"/>
    <property type="match status" value="1"/>
</dbReference>
<keyword evidence="3" id="KW-0813">Transport</keyword>
<evidence type="ECO:0000256" key="10">
    <source>
        <dbReference type="ARBA" id="ARBA00023237"/>
    </source>
</evidence>
<keyword evidence="4" id="KW-1134">Transmembrane beta strand</keyword>
<keyword evidence="14" id="KW-1185">Reference proteome</keyword>
<evidence type="ECO:0000256" key="1">
    <source>
        <dbReference type="ARBA" id="ARBA00004571"/>
    </source>
</evidence>
<evidence type="ECO:0000256" key="11">
    <source>
        <dbReference type="SAM" id="SignalP"/>
    </source>
</evidence>
<feature type="chain" id="PRO_5045695824" evidence="11">
    <location>
        <begin position="19"/>
        <end position="387"/>
    </location>
</feature>
<evidence type="ECO:0000313" key="14">
    <source>
        <dbReference type="Proteomes" id="UP001629367"/>
    </source>
</evidence>
<keyword evidence="7" id="KW-0406">Ion transport</keyword>
<comment type="subcellular location">
    <subcellularLocation>
        <location evidence="1">Cell outer membrane</location>
        <topology evidence="1">Multi-pass membrane protein</topology>
    </subcellularLocation>
</comment>
<evidence type="ECO:0000313" key="13">
    <source>
        <dbReference type="EMBL" id="MFM0591825.1"/>
    </source>
</evidence>
<reference evidence="13 14" key="1">
    <citation type="journal article" date="2024" name="Chem. Sci.">
        <title>Discovery of megapolipeptins by genome mining of a Burkholderiales bacteria collection.</title>
        <authorList>
            <person name="Paulo B.S."/>
            <person name="Recchia M.J.J."/>
            <person name="Lee S."/>
            <person name="Fergusson C.H."/>
            <person name="Romanowski S.B."/>
            <person name="Hernandez A."/>
            <person name="Krull N."/>
            <person name="Liu D.Y."/>
            <person name="Cavanagh H."/>
            <person name="Bos A."/>
            <person name="Gray C.A."/>
            <person name="Murphy B.T."/>
            <person name="Linington R.G."/>
            <person name="Eustaquio A.S."/>
        </authorList>
    </citation>
    <scope>NUCLEOTIDE SEQUENCE [LARGE SCALE GENOMIC DNA]</scope>
    <source>
        <strain evidence="13 14">RL17-335-BIF-A</strain>
    </source>
</reference>
<feature type="domain" description="Porin" evidence="12">
    <location>
        <begin position="8"/>
        <end position="343"/>
    </location>
</feature>
<dbReference type="Pfam" id="PF13609">
    <property type="entry name" value="Porin_4"/>
    <property type="match status" value="1"/>
</dbReference>
<keyword evidence="9" id="KW-0472">Membrane</keyword>